<proteinExistence type="predicted"/>
<dbReference type="PANTHER" id="PTHR46585:SF1">
    <property type="entry name" value="CHROMO DOMAIN-CONTAINING PROTEIN"/>
    <property type="match status" value="1"/>
</dbReference>
<comment type="caution">
    <text evidence="3">The sequence shown here is derived from an EMBL/GenBank/DDBJ whole genome shotgun (WGS) entry which is preliminary data.</text>
</comment>
<dbReference type="PANTHER" id="PTHR46585">
    <property type="entry name" value="INTEGRASE CORE DOMAIN CONTAINING PROTEIN"/>
    <property type="match status" value="1"/>
</dbReference>
<keyword evidence="4" id="KW-1185">Reference proteome</keyword>
<feature type="compositionally biased region" description="Basic and acidic residues" evidence="1">
    <location>
        <begin position="940"/>
        <end position="953"/>
    </location>
</feature>
<feature type="compositionally biased region" description="Low complexity" evidence="1">
    <location>
        <begin position="1006"/>
        <end position="1015"/>
    </location>
</feature>
<evidence type="ECO:0000256" key="1">
    <source>
        <dbReference type="SAM" id="MobiDB-lite"/>
    </source>
</evidence>
<name>A0ABD2L4U8_9BILA</name>
<feature type="region of interest" description="Disordered" evidence="1">
    <location>
        <begin position="686"/>
        <end position="707"/>
    </location>
</feature>
<feature type="domain" description="Integrase catalytic" evidence="2">
    <location>
        <begin position="246"/>
        <end position="410"/>
    </location>
</feature>
<organism evidence="3 4">
    <name type="scientific">Heterodera trifolii</name>
    <dbReference type="NCBI Taxonomy" id="157864"/>
    <lineage>
        <taxon>Eukaryota</taxon>
        <taxon>Metazoa</taxon>
        <taxon>Ecdysozoa</taxon>
        <taxon>Nematoda</taxon>
        <taxon>Chromadorea</taxon>
        <taxon>Rhabditida</taxon>
        <taxon>Tylenchina</taxon>
        <taxon>Tylenchomorpha</taxon>
        <taxon>Tylenchoidea</taxon>
        <taxon>Heteroderidae</taxon>
        <taxon>Heteroderinae</taxon>
        <taxon>Heterodera</taxon>
    </lineage>
</organism>
<dbReference type="Pfam" id="PF00665">
    <property type="entry name" value="rve"/>
    <property type="match status" value="1"/>
</dbReference>
<dbReference type="Gene3D" id="3.30.420.10">
    <property type="entry name" value="Ribonuclease H-like superfamily/Ribonuclease H"/>
    <property type="match status" value="1"/>
</dbReference>
<feature type="region of interest" description="Disordered" evidence="1">
    <location>
        <begin position="885"/>
        <end position="1056"/>
    </location>
</feature>
<feature type="region of interest" description="Disordered" evidence="1">
    <location>
        <begin position="1146"/>
        <end position="1169"/>
    </location>
</feature>
<evidence type="ECO:0000259" key="2">
    <source>
        <dbReference type="PROSITE" id="PS50994"/>
    </source>
</evidence>
<dbReference type="InterPro" id="IPR001584">
    <property type="entry name" value="Integrase_cat-core"/>
</dbReference>
<dbReference type="PROSITE" id="PS50994">
    <property type="entry name" value="INTEGRASE"/>
    <property type="match status" value="1"/>
</dbReference>
<feature type="compositionally biased region" description="Acidic residues" evidence="1">
    <location>
        <begin position="954"/>
        <end position="966"/>
    </location>
</feature>
<sequence>MLVPESEYLALINLLKGGVGDGADSLQNEKAVLDARIQRNLNDHKMDADVKMKRHSWLYKQRHQIKDMIDNKPQKVIVENASGSTPPNIAPYMGIQKAATPNKHLLDEVEDGIKTSPLKKRRRSIKTHKRVVATNTSNGASYGEETDAYTSAPETDLLLSKKREQKFLKLKTDPVHYDKLQSIIERNPAKYGVDKASPASYAGIQKVLAEAQRRNPSITLRDVHQFLHKQRTYTLFKPRKNRFRRLKTVPSGLHTDWQCDLCIMDALREHNDGFRYILVCIDVLSRKIFTAEAESKKSEHMIAAFEKIFKKAGVLPNKLYSDAGLEFQAKKMTDYWKQKDIIKHVMYSPHLHAGVVERANRTLKERLYKYFSEKNTKRWIDVLDSIVRNLNSSANRTTGLKPVDVNFKNAAALRNRLYKQGELSSKTPKFKAGDIVRISKEKGDFSKGYFPNFTDELFRISKVNPTEPPSYRIRDQDGEDIRGIFYEQELVKTVAETTHRAEVLKTRRRKGVKEHFVRLPHTLELDSNWTVALASIIYPYSFPSVGIDEDDIISIKLVNPSYRFLDDKKFLHIELKIPSMQFSSVEHLRLTLNNLITEAYQQQISSYLDDDAKRTKRQENVTDLFFHENPVDYWEKIGELRAKYEHLEKELTEEESELSANTTDAERKKVLESELPLKRLRTRRKKEELEELERAAERRDQESPEAEQKKIGEFFHHHPEDYNRKLNEARLIFTHHLSGLQAVMRKYIDEKDTNKIRQLDSEVEKLRPKIKRLQRNLTIFENATLQRDHQKSLSQYEELSHQQNSAYVKEFFQKHPTNYWQIIHNNYRGLTEHFQKIEELRAKAVGLKDNASFQQQIERAKQLIEYRRKRFAALEFEAKKLDEQKQLDPNTIPEAPTASALVGRESLKKRTGISSIVNTDGGDRDQADEGPQATTTPGEALRDKLLQKQKQSDHDDDDDDDDDTPDEGTQTTTKTHGDALKEKILKKQKHADNDDNKTGDVPQIQTTTSTKTTKITKTHGEALREKVLQKHTDVSKPTASDAEHETSDVAGGGEKMTHGQTLIARLKQSEEQKKEWVAVPQDDDDGDDRPALKHGDMLWKLLRSKTPPNQKQTAGDVIHRQFADAEHTRGQVMMELLKNILEEKSDAADAHRQQQQNYPRQKSAQVLRTKSRGEALKELIKKTQNEQLPQSSAKTRGEILKLMLEHMKFSREEEVSFEKLVAKQKMEQTAAEFVFNDLAQRFVLKTGAGVLHVDVSKHLAYVLGFDNIRLFHGEQARYMPDLSGGVKQLYVYAPKLIEECIIGDRMAPLLRVVNVSAAPASGGGTDVPETKIILKTTTAQMTHVAFNPDTINWAPLLALQQEGRGEMQYFVGTRHQRGAGLLKNVARFLMPVASNMLKAMSREGVSAGSRIMEDLSQGKALKESIQAHTKQGMENLAEKLKQCGKGAPTRKRKRPLKRVKTAVPMHLLRGNKRQAIDQLTFAP</sequence>
<dbReference type="InterPro" id="IPR012337">
    <property type="entry name" value="RNaseH-like_sf"/>
</dbReference>
<reference evidence="3 4" key="1">
    <citation type="submission" date="2024-10" db="EMBL/GenBank/DDBJ databases">
        <authorList>
            <person name="Kim D."/>
        </authorList>
    </citation>
    <scope>NUCLEOTIDE SEQUENCE [LARGE SCALE GENOMIC DNA]</scope>
    <source>
        <strain evidence="3">BH-2024</strain>
    </source>
</reference>
<protein>
    <recommendedName>
        <fullName evidence="2">Integrase catalytic domain-containing protein</fullName>
    </recommendedName>
</protein>
<evidence type="ECO:0000313" key="3">
    <source>
        <dbReference type="EMBL" id="KAL3109947.1"/>
    </source>
</evidence>
<accession>A0ABD2L4U8</accession>
<dbReference type="SUPFAM" id="SSF53098">
    <property type="entry name" value="Ribonuclease H-like"/>
    <property type="match status" value="1"/>
</dbReference>
<gene>
    <name evidence="3" type="ORF">niasHT_017320</name>
</gene>
<evidence type="ECO:0000313" key="4">
    <source>
        <dbReference type="Proteomes" id="UP001620626"/>
    </source>
</evidence>
<feature type="compositionally biased region" description="Basic and acidic residues" evidence="1">
    <location>
        <begin position="1018"/>
        <end position="1034"/>
    </location>
</feature>
<dbReference type="InterPro" id="IPR036397">
    <property type="entry name" value="RNaseH_sf"/>
</dbReference>
<feature type="compositionally biased region" description="Basic and acidic residues" evidence="1">
    <location>
        <begin position="975"/>
        <end position="998"/>
    </location>
</feature>
<feature type="compositionally biased region" description="Polar residues" evidence="1">
    <location>
        <begin position="1153"/>
        <end position="1168"/>
    </location>
</feature>
<dbReference type="Proteomes" id="UP001620626">
    <property type="component" value="Unassembled WGS sequence"/>
</dbReference>
<dbReference type="EMBL" id="JBICBT010000551">
    <property type="protein sequence ID" value="KAL3109947.1"/>
    <property type="molecule type" value="Genomic_DNA"/>
</dbReference>